<organism evidence="1">
    <name type="scientific">mine drainage metagenome</name>
    <dbReference type="NCBI Taxonomy" id="410659"/>
    <lineage>
        <taxon>unclassified sequences</taxon>
        <taxon>metagenomes</taxon>
        <taxon>ecological metagenomes</taxon>
    </lineage>
</organism>
<proteinExistence type="predicted"/>
<dbReference type="AlphaFoldDB" id="T0YFQ8"/>
<keyword evidence="1" id="KW-0378">Hydrolase</keyword>
<reference evidence="1" key="1">
    <citation type="submission" date="2013-08" db="EMBL/GenBank/DDBJ databases">
        <authorList>
            <person name="Mendez C."/>
            <person name="Richter M."/>
            <person name="Ferrer M."/>
            <person name="Sanchez J."/>
        </authorList>
    </citation>
    <scope>NUCLEOTIDE SEQUENCE</scope>
</reference>
<dbReference type="EMBL" id="AUZX01013858">
    <property type="protein sequence ID" value="EQD34241.1"/>
    <property type="molecule type" value="Genomic_DNA"/>
</dbReference>
<dbReference type="PANTHER" id="PTHR46523:SF1">
    <property type="entry name" value="DCTP PYROPHOSPHATASE 1"/>
    <property type="match status" value="1"/>
</dbReference>
<dbReference type="SUPFAM" id="SSF101386">
    <property type="entry name" value="all-alpha NTP pyrophosphatases"/>
    <property type="match status" value="1"/>
</dbReference>
<sequence length="82" mass="9601">MIWSDKGVTFGELKDVAKALAHRRDWDQYHNAKDLTIGVITEASELFEHFRFKSQEETELMLKDPKKRDKIGAELSDILYFV</sequence>
<evidence type="ECO:0000313" key="1">
    <source>
        <dbReference type="EMBL" id="EQD34241.1"/>
    </source>
</evidence>
<dbReference type="InterPro" id="IPR052555">
    <property type="entry name" value="dCTP_Pyrophosphatase"/>
</dbReference>
<gene>
    <name evidence="1" type="ORF">B1A_18779</name>
</gene>
<dbReference type="GO" id="GO:0016787">
    <property type="term" value="F:hydrolase activity"/>
    <property type="evidence" value="ECO:0007669"/>
    <property type="project" value="UniProtKB-KW"/>
</dbReference>
<name>T0YFQ8_9ZZZZ</name>
<protein>
    <submittedName>
        <fullName evidence="1">MazG nucleotide pyrophosphohydrolase</fullName>
    </submittedName>
</protein>
<accession>T0YFQ8</accession>
<feature type="non-terminal residue" evidence="1">
    <location>
        <position position="82"/>
    </location>
</feature>
<dbReference type="PANTHER" id="PTHR46523">
    <property type="entry name" value="DCTP PYROPHOSPHATASE 1"/>
    <property type="match status" value="1"/>
</dbReference>
<dbReference type="Gene3D" id="1.10.287.1080">
    <property type="entry name" value="MazG-like"/>
    <property type="match status" value="1"/>
</dbReference>
<comment type="caution">
    <text evidence="1">The sequence shown here is derived from an EMBL/GenBank/DDBJ whole genome shotgun (WGS) entry which is preliminary data.</text>
</comment>
<reference evidence="1" key="2">
    <citation type="journal article" date="2014" name="ISME J.">
        <title>Microbial stratification in low pH oxic and suboxic macroscopic growths along an acid mine drainage.</title>
        <authorList>
            <person name="Mendez-Garcia C."/>
            <person name="Mesa V."/>
            <person name="Sprenger R.R."/>
            <person name="Richter M."/>
            <person name="Diez M.S."/>
            <person name="Solano J."/>
            <person name="Bargiela R."/>
            <person name="Golyshina O.V."/>
            <person name="Manteca A."/>
            <person name="Ramos J.L."/>
            <person name="Gallego J.R."/>
            <person name="Llorente I."/>
            <person name="Martins Dos Santos V.A."/>
            <person name="Jensen O.N."/>
            <person name="Pelaez A.I."/>
            <person name="Sanchez J."/>
            <person name="Ferrer M."/>
        </authorList>
    </citation>
    <scope>NUCLEOTIDE SEQUENCE</scope>
</reference>